<protein>
    <recommendedName>
        <fullName evidence="3">Terminase-like family protein</fullName>
    </recommendedName>
</protein>
<gene>
    <name evidence="1" type="ORF">ABS766_09950</name>
</gene>
<dbReference type="EMBL" id="JBELPZ010000009">
    <property type="protein sequence ID" value="MFL9844738.1"/>
    <property type="molecule type" value="Genomic_DNA"/>
</dbReference>
<comment type="caution">
    <text evidence="1">The sequence shown here is derived from an EMBL/GenBank/DDBJ whole genome shotgun (WGS) entry which is preliminary data.</text>
</comment>
<organism evidence="1 2">
    <name type="scientific">Flavobacterium rhizosphaerae</name>
    <dbReference type="NCBI Taxonomy" id="3163298"/>
    <lineage>
        <taxon>Bacteria</taxon>
        <taxon>Pseudomonadati</taxon>
        <taxon>Bacteroidota</taxon>
        <taxon>Flavobacteriia</taxon>
        <taxon>Flavobacteriales</taxon>
        <taxon>Flavobacteriaceae</taxon>
        <taxon>Flavobacterium</taxon>
    </lineage>
</organism>
<evidence type="ECO:0000313" key="1">
    <source>
        <dbReference type="EMBL" id="MFL9844738.1"/>
    </source>
</evidence>
<dbReference type="InterPro" id="IPR027417">
    <property type="entry name" value="P-loop_NTPase"/>
</dbReference>
<proteinExistence type="predicted"/>
<dbReference type="Gene3D" id="3.40.50.300">
    <property type="entry name" value="P-loop containing nucleotide triphosphate hydrolases"/>
    <property type="match status" value="1"/>
</dbReference>
<reference evidence="1 2" key="1">
    <citation type="submission" date="2024-06" db="EMBL/GenBank/DDBJ databases">
        <authorList>
            <person name="Kaempfer P."/>
            <person name="Viver T."/>
        </authorList>
    </citation>
    <scope>NUCLEOTIDE SEQUENCE [LARGE SCALE GENOMIC DNA]</scope>
    <source>
        <strain evidence="1 2">ST-119</strain>
    </source>
</reference>
<name>A0ABW8YWU8_9FLAO</name>
<evidence type="ECO:0008006" key="3">
    <source>
        <dbReference type="Google" id="ProtNLM"/>
    </source>
</evidence>
<sequence length="567" mass="65488">MSRRTHVDLEHALVEKRYATKAQIVIDNVAPKSLGVIGGRGTAKTTVFMARRSMDVCYDMPGSYLALVSDTYVNAMANVVPTLIDGWKREGWREGIHFVTDKRPPSHFKEPYKPPLSFKHTISTLCGNLFQLGSMDQPSGLAGNSYQHIFGDEARLLKFEKLKRINPAIRGEYARFHTSPYYRGRTFMTDMPNLLSGDEDWIWDMQKEMDPERAQLALQAGMVLNEIKLEMVNAMQAKDKKEFNRVYRHYKQWKEKWYAARKDLTLFYVISTLANADVLTDGYFYDVLASLGPEEFKSAVLSLKVDIKQGEKFYSHLGQHHFYDDGINADFYKDKYSLTDTIQESSLALRYVDHNKKMECGIDFGDMISMVTGQHRGNYIYCLKDFHTLAPESSRELGKQFVNFYKNHKRKELDMYYDRSGNQYRKLKRDWASEVKRSIEYVDGSKTGWTVNLKNVGQGNITQEEEFNFARQLMGEAEKELPKLKIDTFGCKHLKSSLELTKTVVKTDANGTKRIYKDKSSEKLPLASRPLYSTNMSDAFKYFIYRPDFTQYVKRSDTFTGIAPGVY</sequence>
<dbReference type="RefSeq" id="WP_408084995.1">
    <property type="nucleotide sequence ID" value="NZ_JBELPZ010000009.1"/>
</dbReference>
<accession>A0ABW8YWU8</accession>
<keyword evidence="2" id="KW-1185">Reference proteome</keyword>
<dbReference type="Proteomes" id="UP001629156">
    <property type="component" value="Unassembled WGS sequence"/>
</dbReference>
<evidence type="ECO:0000313" key="2">
    <source>
        <dbReference type="Proteomes" id="UP001629156"/>
    </source>
</evidence>